<sequence>MSNPIISAATDEQISASSPKDHPSDIFAHAVPITTVPPQTSMKTRTK</sequence>
<dbReference type="EMBL" id="LXQA011296872">
    <property type="protein sequence ID" value="MCI92306.1"/>
    <property type="molecule type" value="Genomic_DNA"/>
</dbReference>
<keyword evidence="3" id="KW-1185">Reference proteome</keyword>
<feature type="non-terminal residue" evidence="2">
    <location>
        <position position="47"/>
    </location>
</feature>
<comment type="caution">
    <text evidence="2">The sequence shown here is derived from an EMBL/GenBank/DDBJ whole genome shotgun (WGS) entry which is preliminary data.</text>
</comment>
<evidence type="ECO:0000313" key="2">
    <source>
        <dbReference type="EMBL" id="MCI92306.1"/>
    </source>
</evidence>
<reference evidence="2 3" key="1">
    <citation type="journal article" date="2018" name="Front. Plant Sci.">
        <title>Red Clover (Trifolium pratense) and Zigzag Clover (T. medium) - A Picture of Genomic Similarities and Differences.</title>
        <authorList>
            <person name="Dluhosova J."/>
            <person name="Istvanek J."/>
            <person name="Nedelnik J."/>
            <person name="Repkova J."/>
        </authorList>
    </citation>
    <scope>NUCLEOTIDE SEQUENCE [LARGE SCALE GENOMIC DNA]</scope>
    <source>
        <strain evidence="3">cv. 10/8</strain>
        <tissue evidence="2">Leaf</tissue>
    </source>
</reference>
<feature type="compositionally biased region" description="Polar residues" evidence="1">
    <location>
        <begin position="1"/>
        <end position="18"/>
    </location>
</feature>
<protein>
    <submittedName>
        <fullName evidence="2">Uncharacterized protein</fullName>
    </submittedName>
</protein>
<feature type="region of interest" description="Disordered" evidence="1">
    <location>
        <begin position="1"/>
        <end position="25"/>
    </location>
</feature>
<evidence type="ECO:0000256" key="1">
    <source>
        <dbReference type="SAM" id="MobiDB-lite"/>
    </source>
</evidence>
<proteinExistence type="predicted"/>
<evidence type="ECO:0000313" key="3">
    <source>
        <dbReference type="Proteomes" id="UP000265520"/>
    </source>
</evidence>
<name>A0A392VVQ7_9FABA</name>
<dbReference type="AlphaFoldDB" id="A0A392VVQ7"/>
<organism evidence="2 3">
    <name type="scientific">Trifolium medium</name>
    <dbReference type="NCBI Taxonomy" id="97028"/>
    <lineage>
        <taxon>Eukaryota</taxon>
        <taxon>Viridiplantae</taxon>
        <taxon>Streptophyta</taxon>
        <taxon>Embryophyta</taxon>
        <taxon>Tracheophyta</taxon>
        <taxon>Spermatophyta</taxon>
        <taxon>Magnoliopsida</taxon>
        <taxon>eudicotyledons</taxon>
        <taxon>Gunneridae</taxon>
        <taxon>Pentapetalae</taxon>
        <taxon>rosids</taxon>
        <taxon>fabids</taxon>
        <taxon>Fabales</taxon>
        <taxon>Fabaceae</taxon>
        <taxon>Papilionoideae</taxon>
        <taxon>50 kb inversion clade</taxon>
        <taxon>NPAAA clade</taxon>
        <taxon>Hologalegina</taxon>
        <taxon>IRL clade</taxon>
        <taxon>Trifolieae</taxon>
        <taxon>Trifolium</taxon>
    </lineage>
</organism>
<dbReference type="Proteomes" id="UP000265520">
    <property type="component" value="Unassembled WGS sequence"/>
</dbReference>
<accession>A0A392VVQ7</accession>